<keyword evidence="2" id="KW-1185">Reference proteome</keyword>
<dbReference type="EMBL" id="CP006721">
    <property type="protein sequence ID" value="AGX42287.1"/>
    <property type="molecule type" value="Genomic_DNA"/>
</dbReference>
<protein>
    <submittedName>
        <fullName evidence="1">Uncharacterized protein</fullName>
    </submittedName>
</protein>
<dbReference type="HOGENOM" id="CLU_2933227_0_0_9"/>
<dbReference type="Proteomes" id="UP000017118">
    <property type="component" value="Chromosome"/>
</dbReference>
<accession>U5MS63</accession>
<proteinExistence type="predicted"/>
<sequence>MKLEILSNFLLSFNKLMPRKVLQSPKHIKINGKQSLGFELLSIKFNDKIGNVIAKIKLII</sequence>
<organism evidence="1 2">
    <name type="scientific">Clostridium saccharobutylicum DSM 13864</name>
    <dbReference type="NCBI Taxonomy" id="1345695"/>
    <lineage>
        <taxon>Bacteria</taxon>
        <taxon>Bacillati</taxon>
        <taxon>Bacillota</taxon>
        <taxon>Clostridia</taxon>
        <taxon>Eubacteriales</taxon>
        <taxon>Clostridiaceae</taxon>
        <taxon>Clostridium</taxon>
    </lineage>
</organism>
<evidence type="ECO:0000313" key="1">
    <source>
        <dbReference type="EMBL" id="AGX42287.1"/>
    </source>
</evidence>
<evidence type="ECO:0000313" key="2">
    <source>
        <dbReference type="Proteomes" id="UP000017118"/>
    </source>
</evidence>
<name>U5MS63_CLOSA</name>
<gene>
    <name evidence="1" type="ORF">CLSA_c12840</name>
</gene>
<dbReference type="PATRIC" id="fig|1345695.3.peg.1229"/>
<reference evidence="1 2" key="1">
    <citation type="journal article" date="2013" name="Genome Announc.">
        <title>Complete Genome Sequence of the Solvent Producer Clostridium saccharobutylicum NCP262 (DSM 13864).</title>
        <authorList>
            <person name="Poehlein A."/>
            <person name="Hartwich K."/>
            <person name="Krabben P."/>
            <person name="Ehrenreich A."/>
            <person name="Liebl W."/>
            <person name="Durre P."/>
            <person name="Gottschalk G."/>
            <person name="Daniel R."/>
        </authorList>
    </citation>
    <scope>NUCLEOTIDE SEQUENCE [LARGE SCALE GENOMIC DNA]</scope>
    <source>
        <strain evidence="1">DSM 13864</strain>
    </source>
</reference>
<dbReference type="AlphaFoldDB" id="U5MS63"/>
<dbReference type="KEGG" id="csb:CLSA_c12840"/>